<evidence type="ECO:0000259" key="3">
    <source>
        <dbReference type="SMART" id="SM00460"/>
    </source>
</evidence>
<dbReference type="SMART" id="SM00460">
    <property type="entry name" value="TGc"/>
    <property type="match status" value="1"/>
</dbReference>
<comment type="caution">
    <text evidence="4">The sequence shown here is derived from an EMBL/GenBank/DDBJ whole genome shotgun (WGS) entry which is preliminary data.</text>
</comment>
<keyword evidence="2" id="KW-0812">Transmembrane</keyword>
<feature type="region of interest" description="Disordered" evidence="1">
    <location>
        <begin position="769"/>
        <end position="803"/>
    </location>
</feature>
<keyword evidence="2" id="KW-0472">Membrane</keyword>
<name>A0A853ETN2_9MICO</name>
<dbReference type="SUPFAM" id="SSF54001">
    <property type="entry name" value="Cysteine proteinases"/>
    <property type="match status" value="1"/>
</dbReference>
<keyword evidence="5" id="KW-1185">Reference proteome</keyword>
<dbReference type="Pfam" id="PF11992">
    <property type="entry name" value="TgpA_N"/>
    <property type="match status" value="1"/>
</dbReference>
<organism evidence="4 5">
    <name type="scientific">Sanguibacter inulinus</name>
    <dbReference type="NCBI Taxonomy" id="60922"/>
    <lineage>
        <taxon>Bacteria</taxon>
        <taxon>Bacillati</taxon>
        <taxon>Actinomycetota</taxon>
        <taxon>Actinomycetes</taxon>
        <taxon>Micrococcales</taxon>
        <taxon>Sanguibacteraceae</taxon>
        <taxon>Sanguibacter</taxon>
    </lineage>
</organism>
<feature type="compositionally biased region" description="Acidic residues" evidence="1">
    <location>
        <begin position="607"/>
        <end position="621"/>
    </location>
</feature>
<feature type="compositionally biased region" description="Basic residues" evidence="1">
    <location>
        <begin position="790"/>
        <end position="803"/>
    </location>
</feature>
<dbReference type="AlphaFoldDB" id="A0A853ETN2"/>
<feature type="transmembrane region" description="Helical" evidence="2">
    <location>
        <begin position="152"/>
        <end position="172"/>
    </location>
</feature>
<dbReference type="InterPro" id="IPR038765">
    <property type="entry name" value="Papain-like_cys_pep_sf"/>
</dbReference>
<dbReference type="PANTHER" id="PTHR42736:SF1">
    <property type="entry name" value="PROTEIN-GLUTAMINE GAMMA-GLUTAMYLTRANSFERASE"/>
    <property type="match status" value="1"/>
</dbReference>
<reference evidence="4 5" key="1">
    <citation type="submission" date="2020-07" db="EMBL/GenBank/DDBJ databases">
        <title>MOT database genomes.</title>
        <authorList>
            <person name="Joseph S."/>
            <person name="Aduse-Opoku J."/>
            <person name="Hashim A."/>
            <person name="Wade W."/>
            <person name="Curtis M."/>
        </authorList>
    </citation>
    <scope>NUCLEOTIDE SEQUENCE [LARGE SCALE GENOMIC DNA]</scope>
    <source>
        <strain evidence="4 5">DSM 100099</strain>
    </source>
</reference>
<dbReference type="EMBL" id="JACBYE010000010">
    <property type="protein sequence ID" value="NYS93114.1"/>
    <property type="molecule type" value="Genomic_DNA"/>
</dbReference>
<dbReference type="Proteomes" id="UP000561011">
    <property type="component" value="Unassembled WGS sequence"/>
</dbReference>
<keyword evidence="2" id="KW-1133">Transmembrane helix</keyword>
<accession>A0A853ETN2</accession>
<dbReference type="PANTHER" id="PTHR42736">
    <property type="entry name" value="PROTEIN-GLUTAMINE GAMMA-GLUTAMYLTRANSFERASE"/>
    <property type="match status" value="1"/>
</dbReference>
<feature type="region of interest" description="Disordered" evidence="1">
    <location>
        <begin position="567"/>
        <end position="621"/>
    </location>
</feature>
<dbReference type="RefSeq" id="WP_179912849.1">
    <property type="nucleotide sequence ID" value="NZ_JACBYE010000010.1"/>
</dbReference>
<feature type="transmembrane region" description="Helical" evidence="2">
    <location>
        <begin position="37"/>
        <end position="57"/>
    </location>
</feature>
<gene>
    <name evidence="4" type="ORF">HZZ10_06165</name>
</gene>
<dbReference type="InterPro" id="IPR021878">
    <property type="entry name" value="TgpA_N"/>
</dbReference>
<feature type="domain" description="Transglutaminase-like" evidence="3">
    <location>
        <begin position="499"/>
        <end position="570"/>
    </location>
</feature>
<evidence type="ECO:0000256" key="2">
    <source>
        <dbReference type="SAM" id="Phobius"/>
    </source>
</evidence>
<dbReference type="Gene3D" id="3.10.620.30">
    <property type="match status" value="1"/>
</dbReference>
<evidence type="ECO:0000313" key="4">
    <source>
        <dbReference type="EMBL" id="NYS93114.1"/>
    </source>
</evidence>
<feature type="transmembrane region" description="Helical" evidence="2">
    <location>
        <begin position="184"/>
        <end position="202"/>
    </location>
</feature>
<proteinExistence type="predicted"/>
<dbReference type="InterPro" id="IPR002931">
    <property type="entry name" value="Transglutaminase-like"/>
</dbReference>
<feature type="compositionally biased region" description="Pro residues" evidence="1">
    <location>
        <begin position="592"/>
        <end position="604"/>
    </location>
</feature>
<feature type="transmembrane region" description="Helical" evidence="2">
    <location>
        <begin position="89"/>
        <end position="109"/>
    </location>
</feature>
<protein>
    <submittedName>
        <fullName evidence="4">Transglutaminase domain-containing protein</fullName>
    </submittedName>
</protein>
<sequence length="803" mass="83913">MTGLLGATRPPETTTDTQGRSIRIVGAPAGSRPAAGLLVDVLVVAVAVLLALVPLVPVFGLGAAAPAIVGGVVVGAVLAVAAVVRRWPVVVTLAAAVLAYALLGGPLAAPATTTAGVLPTGSTLVTLGQGVVTSWKQVLTLEPPLGSSGTGLVAPFVLGLAAVLGGGLLAASRQASGRAATARLLVAVAVPPAVLVLSILLGTVERTLAVVVGASMTVLLVVWVAWRRGAWRPQRVPSLAVLAILSIGGGVLLAPVVAGDTPRFVLRSVIVPPFDPRDYASPLSAYRAFIKDQREADLLTVDGLPEDGLVRVATMDSFDGVVWNVVGDGEPQASGAFRKVGDVIPVTVAGAEAQVEVEVGELRGPWLPTVGETRRVTFSGPDADRTREAFRFNDATGTGVLSTSLVPGQTYTLDAVVPPPVTDQEIGDAQASSLAVPAPQQVPDIVVERAKQVTASATSPAGAARAIETYLHETGYFSHGDDYPSLAGHSAYRMNLLLGEDLMVGDAEQYASLMALMASQSGLTARVVLGFVPSEEQRGDDSITFTGGEIQAWTEIAYEGVGWVPYFPTPDTNRTPETADEEVQNEPQPQVVQPPPPPAEPVSPPSEDAEDPSVTTNEEETAAEGNLRAVLLVVAAVAIPLLLLLTPLLVVVALKARRRRRRRRAATAELQISGGWDEVLDTAHDFKVPPPADATRREASKALLETFPKAPVALLADQADAAVFSADGAGSRGVSRYWAAVDETVHTIRTHGSAWRRLRGTLALTSLRRRRRARAEAAAPAPADRDARRARAQRPARRRGRQS</sequence>
<dbReference type="Pfam" id="PF01841">
    <property type="entry name" value="Transglut_core"/>
    <property type="match status" value="1"/>
</dbReference>
<feature type="transmembrane region" description="Helical" evidence="2">
    <location>
        <begin position="208"/>
        <end position="226"/>
    </location>
</feature>
<feature type="transmembrane region" description="Helical" evidence="2">
    <location>
        <begin position="238"/>
        <end position="258"/>
    </location>
</feature>
<evidence type="ECO:0000313" key="5">
    <source>
        <dbReference type="Proteomes" id="UP000561011"/>
    </source>
</evidence>
<feature type="transmembrane region" description="Helical" evidence="2">
    <location>
        <begin position="629"/>
        <end position="654"/>
    </location>
</feature>
<evidence type="ECO:0000256" key="1">
    <source>
        <dbReference type="SAM" id="MobiDB-lite"/>
    </source>
</evidence>
<dbReference type="InterPro" id="IPR052901">
    <property type="entry name" value="Bact_TGase-like"/>
</dbReference>
<feature type="transmembrane region" description="Helical" evidence="2">
    <location>
        <begin position="63"/>
        <end position="84"/>
    </location>
</feature>